<proteinExistence type="predicted"/>
<keyword evidence="2" id="KW-0418">Kinase</keyword>
<evidence type="ECO:0000313" key="2">
    <source>
        <dbReference type="EMBL" id="MBS2969825.1"/>
    </source>
</evidence>
<dbReference type="Pfam" id="PF00294">
    <property type="entry name" value="PfkB"/>
    <property type="match status" value="1"/>
</dbReference>
<dbReference type="EC" id="2.7.1.49" evidence="2"/>
<evidence type="ECO:0000259" key="1">
    <source>
        <dbReference type="Pfam" id="PF00294"/>
    </source>
</evidence>
<accession>A0ABS5LGG0</accession>
<gene>
    <name evidence="2" type="ORF">J9317_13720</name>
</gene>
<sequence length="180" mass="19224">MRSFFRQSPRGLNEDSYLEASERAAEKGARVIFDTGGKALEKALQAKPFLIKPNLQELTGLFGRNYDLNDVNEIAKDLKKAADAGAHAIALTLGSRGSIFYSGGLTLFAAAPKVHAVNPTGCGDAFLAGFTAALFKGLGWKEAMISGTAAGAANAMEWTAGTIRIENYEHIKHTVQVFCV</sequence>
<dbReference type="EC" id="2.7.4.7" evidence="2"/>
<reference evidence="2 3" key="1">
    <citation type="submission" date="2021-04" db="EMBL/GenBank/DDBJ databases">
        <title>Metabacillus sp. strain KIGAM252 whole genome sequence.</title>
        <authorList>
            <person name="Seo M.-J."/>
            <person name="Cho E.-S."/>
            <person name="Hwang C.Y."/>
            <person name="Yoon D.J."/>
        </authorList>
    </citation>
    <scope>NUCLEOTIDE SEQUENCE [LARGE SCALE GENOMIC DNA]</scope>
    <source>
        <strain evidence="2 3">KIGAM252</strain>
    </source>
</reference>
<feature type="domain" description="Carbohydrate kinase PfkB" evidence="1">
    <location>
        <begin position="9"/>
        <end position="154"/>
    </location>
</feature>
<protein>
    <submittedName>
        <fullName evidence="2">Bifunctional hydroxymethylpyrimidine kinase/phosphomethylpyrimidine kinase</fullName>
        <ecNumber evidence="2">2.7.1.49</ecNumber>
        <ecNumber evidence="2">2.7.4.7</ecNumber>
    </submittedName>
</protein>
<dbReference type="PANTHER" id="PTHR46566:SF2">
    <property type="entry name" value="ATP-DEPENDENT 6-PHOSPHOFRUCTOKINASE ISOZYME 2"/>
    <property type="match status" value="1"/>
</dbReference>
<name>A0ABS5LGG0_9BACI</name>
<dbReference type="GO" id="GO:0008972">
    <property type="term" value="F:phosphomethylpyrimidine kinase activity"/>
    <property type="evidence" value="ECO:0007669"/>
    <property type="project" value="UniProtKB-EC"/>
</dbReference>
<dbReference type="InterPro" id="IPR029056">
    <property type="entry name" value="Ribokinase-like"/>
</dbReference>
<dbReference type="InterPro" id="IPR011611">
    <property type="entry name" value="PfkB_dom"/>
</dbReference>
<keyword evidence="2" id="KW-0808">Transferase</keyword>
<dbReference type="SUPFAM" id="SSF53613">
    <property type="entry name" value="Ribokinase-like"/>
    <property type="match status" value="1"/>
</dbReference>
<organism evidence="2 3">
    <name type="scientific">Metabacillus flavus</name>
    <dbReference type="NCBI Taxonomy" id="2823519"/>
    <lineage>
        <taxon>Bacteria</taxon>
        <taxon>Bacillati</taxon>
        <taxon>Bacillota</taxon>
        <taxon>Bacilli</taxon>
        <taxon>Bacillales</taxon>
        <taxon>Bacillaceae</taxon>
        <taxon>Metabacillus</taxon>
    </lineage>
</organism>
<dbReference type="EMBL" id="JAGVRK010000001">
    <property type="protein sequence ID" value="MBS2969825.1"/>
    <property type="molecule type" value="Genomic_DNA"/>
</dbReference>
<dbReference type="Gene3D" id="3.40.1190.20">
    <property type="match status" value="1"/>
</dbReference>
<dbReference type="PANTHER" id="PTHR46566">
    <property type="entry name" value="1-PHOSPHOFRUCTOKINASE-RELATED"/>
    <property type="match status" value="1"/>
</dbReference>
<keyword evidence="3" id="KW-1185">Reference proteome</keyword>
<dbReference type="Proteomes" id="UP000682403">
    <property type="component" value="Unassembled WGS sequence"/>
</dbReference>
<comment type="caution">
    <text evidence="2">The sequence shown here is derived from an EMBL/GenBank/DDBJ whole genome shotgun (WGS) entry which is preliminary data.</text>
</comment>
<evidence type="ECO:0000313" key="3">
    <source>
        <dbReference type="Proteomes" id="UP000682403"/>
    </source>
</evidence>
<dbReference type="GO" id="GO:0008902">
    <property type="term" value="F:hydroxymethylpyrimidine kinase activity"/>
    <property type="evidence" value="ECO:0007669"/>
    <property type="project" value="UniProtKB-EC"/>
</dbReference>